<gene>
    <name evidence="2" type="ORF">HCU74_04130</name>
</gene>
<feature type="transmembrane region" description="Helical" evidence="1">
    <location>
        <begin position="68"/>
        <end position="89"/>
    </location>
</feature>
<evidence type="ECO:0000313" key="2">
    <source>
        <dbReference type="EMBL" id="NKI16607.1"/>
    </source>
</evidence>
<feature type="transmembrane region" description="Helical" evidence="1">
    <location>
        <begin position="124"/>
        <end position="144"/>
    </location>
</feature>
<name>A0ABX1GBR6_9GAMM</name>
<keyword evidence="3" id="KW-1185">Reference proteome</keyword>
<evidence type="ECO:0000313" key="3">
    <source>
        <dbReference type="Proteomes" id="UP000765845"/>
    </source>
</evidence>
<organism evidence="2 3">
    <name type="scientific">Spongiibacter thalassae</name>
    <dbReference type="NCBI Taxonomy" id="2721624"/>
    <lineage>
        <taxon>Bacteria</taxon>
        <taxon>Pseudomonadati</taxon>
        <taxon>Pseudomonadota</taxon>
        <taxon>Gammaproteobacteria</taxon>
        <taxon>Cellvibrionales</taxon>
        <taxon>Spongiibacteraceae</taxon>
        <taxon>Spongiibacter</taxon>
    </lineage>
</organism>
<feature type="transmembrane region" description="Helical" evidence="1">
    <location>
        <begin position="165"/>
        <end position="185"/>
    </location>
</feature>
<dbReference type="RefSeq" id="WP_168449169.1">
    <property type="nucleotide sequence ID" value="NZ_JAAWWK010000002.1"/>
</dbReference>
<reference evidence="2 3" key="1">
    <citation type="submission" date="2020-04" db="EMBL/GenBank/DDBJ databases">
        <authorList>
            <person name="Yoon J."/>
        </authorList>
    </citation>
    <scope>NUCLEOTIDE SEQUENCE [LARGE SCALE GENOMIC DNA]</scope>
    <source>
        <strain evidence="2 3">KMU-166</strain>
    </source>
</reference>
<sequence length="281" mass="31662">MGNLIGVVVLTLGKGQRIRRLILTAQKAAEPQELKDSHANTLMKMRSSPSINRTFNIFQWLYSNRKKILSTTNASSWLICFIIGLKYFIPVYHTTFISNIITYSEVHPILTEILSAEDFLADKILLDLAVACLGLFVCFYLYSVNPEKHNEINNAAKHATFIFKGPSNLLFMLGFFTTGVAGAAYSESEFISGLHLTVLASTTFILPGMYLRWQSEFYISDKAWLRKYARTIAKVSLFIAILIFLYISIGNCIELWDVGQAMFLYGHGQTSMHQPGQLMAS</sequence>
<accession>A0ABX1GBR6</accession>
<proteinExistence type="predicted"/>
<dbReference type="EMBL" id="JAAWWK010000002">
    <property type="protein sequence ID" value="NKI16607.1"/>
    <property type="molecule type" value="Genomic_DNA"/>
</dbReference>
<comment type="caution">
    <text evidence="2">The sequence shown here is derived from an EMBL/GenBank/DDBJ whole genome shotgun (WGS) entry which is preliminary data.</text>
</comment>
<protein>
    <submittedName>
        <fullName evidence="2">Uncharacterized protein</fullName>
    </submittedName>
</protein>
<feature type="transmembrane region" description="Helical" evidence="1">
    <location>
        <begin position="191"/>
        <end position="211"/>
    </location>
</feature>
<feature type="transmembrane region" description="Helical" evidence="1">
    <location>
        <begin position="232"/>
        <end position="249"/>
    </location>
</feature>
<keyword evidence="1" id="KW-0812">Transmembrane</keyword>
<keyword evidence="1" id="KW-1133">Transmembrane helix</keyword>
<keyword evidence="1" id="KW-0472">Membrane</keyword>
<evidence type="ECO:0000256" key="1">
    <source>
        <dbReference type="SAM" id="Phobius"/>
    </source>
</evidence>
<dbReference type="Proteomes" id="UP000765845">
    <property type="component" value="Unassembled WGS sequence"/>
</dbReference>